<dbReference type="Proteomes" id="UP000034293">
    <property type="component" value="Unassembled WGS sequence"/>
</dbReference>
<evidence type="ECO:0000313" key="4">
    <source>
        <dbReference type="Proteomes" id="UP000034293"/>
    </source>
</evidence>
<evidence type="ECO:0000313" key="3">
    <source>
        <dbReference type="EMBL" id="KKR62027.1"/>
    </source>
</evidence>
<dbReference type="InterPro" id="IPR053193">
    <property type="entry name" value="MetalloPDE_YfcE-like"/>
</dbReference>
<dbReference type="PANTHER" id="PTHR43165">
    <property type="entry name" value="METALLOPHOSPHOESTERASE"/>
    <property type="match status" value="1"/>
</dbReference>
<reference evidence="3 4" key="1">
    <citation type="journal article" date="2015" name="Nature">
        <title>rRNA introns, odd ribosomes, and small enigmatic genomes across a large radiation of phyla.</title>
        <authorList>
            <person name="Brown C.T."/>
            <person name="Hug L.A."/>
            <person name="Thomas B.C."/>
            <person name="Sharon I."/>
            <person name="Castelle C.J."/>
            <person name="Singh A."/>
            <person name="Wilkins M.J."/>
            <person name="Williams K.H."/>
            <person name="Banfield J.F."/>
        </authorList>
    </citation>
    <scope>NUCLEOTIDE SEQUENCE [LARGE SCALE GENOMIC DNA]</scope>
</reference>
<evidence type="ECO:0000259" key="2">
    <source>
        <dbReference type="Pfam" id="PF12850"/>
    </source>
</evidence>
<dbReference type="Gene3D" id="3.60.21.10">
    <property type="match status" value="1"/>
</dbReference>
<sequence length="92" mass="10462">MKILIISDSHGNIANLNHVMGFAKKYRVTSVIHAGDWNNLESVETVLSYEIPLHAVLGNADIDPTIGKQLRVKSEKFDENFLIYQWSFAFKI</sequence>
<evidence type="ECO:0000256" key="1">
    <source>
        <dbReference type="ARBA" id="ARBA00008950"/>
    </source>
</evidence>
<organism evidence="3 4">
    <name type="scientific">Candidatus Woesebacteria bacterium GW2011_GWA1_40_43</name>
    <dbReference type="NCBI Taxonomy" id="1618553"/>
    <lineage>
        <taxon>Bacteria</taxon>
        <taxon>Candidatus Woeseibacteriota</taxon>
    </lineage>
</organism>
<accession>A0A0G0VGZ3</accession>
<dbReference type="AlphaFoldDB" id="A0A0G0VGZ3"/>
<comment type="similarity">
    <text evidence="1">Belongs to the metallophosphoesterase superfamily. YfcE family.</text>
</comment>
<protein>
    <recommendedName>
        <fullName evidence="2">Calcineurin-like phosphoesterase domain-containing protein</fullName>
    </recommendedName>
</protein>
<gene>
    <name evidence="3" type="ORF">UU02_C0050G0003</name>
</gene>
<feature type="domain" description="Calcineurin-like phosphoesterase" evidence="2">
    <location>
        <begin position="1"/>
        <end position="70"/>
    </location>
</feature>
<dbReference type="InterPro" id="IPR029052">
    <property type="entry name" value="Metallo-depent_PP-like"/>
</dbReference>
<name>A0A0G0VGZ3_9BACT</name>
<dbReference type="PANTHER" id="PTHR43165:SF1">
    <property type="entry name" value="PHOSPHODIESTERASE MJ0936"/>
    <property type="match status" value="1"/>
</dbReference>
<dbReference type="Pfam" id="PF12850">
    <property type="entry name" value="Metallophos_2"/>
    <property type="match status" value="1"/>
</dbReference>
<proteinExistence type="inferred from homology"/>
<dbReference type="EMBL" id="LBZA01000050">
    <property type="protein sequence ID" value="KKR62027.1"/>
    <property type="molecule type" value="Genomic_DNA"/>
</dbReference>
<comment type="caution">
    <text evidence="3">The sequence shown here is derived from an EMBL/GenBank/DDBJ whole genome shotgun (WGS) entry which is preliminary data.</text>
</comment>
<dbReference type="InterPro" id="IPR024654">
    <property type="entry name" value="Calcineurin-like_PHP_lpxH"/>
</dbReference>
<dbReference type="SUPFAM" id="SSF56300">
    <property type="entry name" value="Metallo-dependent phosphatases"/>
    <property type="match status" value="1"/>
</dbReference>